<sequence>MHLIHELNEDDSDRRLQFCENLMLRCDRTPNLQMLAVRLLGPMRIFSCPIPA</sequence>
<name>A0A8K0DJI3_IGNLU</name>
<reference evidence="1" key="1">
    <citation type="submission" date="2019-08" db="EMBL/GenBank/DDBJ databases">
        <title>The genome of the North American firefly Photinus pyralis.</title>
        <authorList>
            <consortium name="Photinus pyralis genome working group"/>
            <person name="Fallon T.R."/>
            <person name="Sander Lower S.E."/>
            <person name="Weng J.-K."/>
        </authorList>
    </citation>
    <scope>NUCLEOTIDE SEQUENCE</scope>
    <source>
        <strain evidence="1">TRF0915ILg1</strain>
        <tissue evidence="1">Whole body</tissue>
    </source>
</reference>
<dbReference type="Proteomes" id="UP000801492">
    <property type="component" value="Unassembled WGS sequence"/>
</dbReference>
<proteinExistence type="predicted"/>
<gene>
    <name evidence="1" type="ORF">ILUMI_00920</name>
</gene>
<accession>A0A8K0DJI3</accession>
<feature type="non-terminal residue" evidence="1">
    <location>
        <position position="52"/>
    </location>
</feature>
<protein>
    <submittedName>
        <fullName evidence="1">Uncharacterized protein</fullName>
    </submittedName>
</protein>
<evidence type="ECO:0000313" key="1">
    <source>
        <dbReference type="EMBL" id="KAF2905269.1"/>
    </source>
</evidence>
<keyword evidence="2" id="KW-1185">Reference proteome</keyword>
<organism evidence="1 2">
    <name type="scientific">Ignelater luminosus</name>
    <name type="common">Cucubano</name>
    <name type="synonym">Pyrophorus luminosus</name>
    <dbReference type="NCBI Taxonomy" id="2038154"/>
    <lineage>
        <taxon>Eukaryota</taxon>
        <taxon>Metazoa</taxon>
        <taxon>Ecdysozoa</taxon>
        <taxon>Arthropoda</taxon>
        <taxon>Hexapoda</taxon>
        <taxon>Insecta</taxon>
        <taxon>Pterygota</taxon>
        <taxon>Neoptera</taxon>
        <taxon>Endopterygota</taxon>
        <taxon>Coleoptera</taxon>
        <taxon>Polyphaga</taxon>
        <taxon>Elateriformia</taxon>
        <taxon>Elateroidea</taxon>
        <taxon>Elateridae</taxon>
        <taxon>Agrypninae</taxon>
        <taxon>Pyrophorini</taxon>
        <taxon>Ignelater</taxon>
    </lineage>
</organism>
<dbReference type="OrthoDB" id="10066061at2759"/>
<dbReference type="EMBL" id="VTPC01000575">
    <property type="protein sequence ID" value="KAF2905269.1"/>
    <property type="molecule type" value="Genomic_DNA"/>
</dbReference>
<dbReference type="AlphaFoldDB" id="A0A8K0DJI3"/>
<comment type="caution">
    <text evidence="1">The sequence shown here is derived from an EMBL/GenBank/DDBJ whole genome shotgun (WGS) entry which is preliminary data.</text>
</comment>
<evidence type="ECO:0000313" key="2">
    <source>
        <dbReference type="Proteomes" id="UP000801492"/>
    </source>
</evidence>